<evidence type="ECO:0000256" key="6">
    <source>
        <dbReference type="RuleBase" id="RU369062"/>
    </source>
</evidence>
<comment type="catalytic activity">
    <reaction evidence="5">
        <text>[phosphate](n) + ATP = [phosphate](n+1) + ADP</text>
        <dbReference type="Rhea" id="RHEA:19573"/>
        <dbReference type="Rhea" id="RHEA-COMP:9859"/>
        <dbReference type="Rhea" id="RHEA-COMP:14280"/>
        <dbReference type="ChEBI" id="CHEBI:16838"/>
        <dbReference type="ChEBI" id="CHEBI:30616"/>
        <dbReference type="ChEBI" id="CHEBI:456216"/>
    </reaction>
    <physiologicalReaction direction="right-to-left" evidence="5">
        <dbReference type="Rhea" id="RHEA:19575"/>
    </physiologicalReaction>
</comment>
<dbReference type="Pfam" id="PF03976">
    <property type="entry name" value="PPK2"/>
    <property type="match status" value="1"/>
</dbReference>
<dbReference type="RefSeq" id="WP_252815139.1">
    <property type="nucleotide sequence ID" value="NZ_JAMXQS010000001.1"/>
</dbReference>
<evidence type="ECO:0000256" key="2">
    <source>
        <dbReference type="ARBA" id="ARBA00022679"/>
    </source>
</evidence>
<dbReference type="PANTHER" id="PTHR34383:SF1">
    <property type="entry name" value="ADP-POLYPHOSPHATE PHOSPHOTRANSFERASE"/>
    <property type="match status" value="1"/>
</dbReference>
<name>A0ABT1C2T5_9HYPH</name>
<sequence length="287" mass="33638">MKHKKKHHDELPAFDINDPVLPDWIDEKALQSGGYPYDKKLKREIYEEELVRLQTELVKLQSWLQKSGERVMALFEGRDAAGKGGAIKVLREHMNPRYAPNIALAKPSDREQGQWYYQRYVTHFPTSGEFVSFDRSWYNRAGVETVMGFCTPEETEKFLEETPHFERLIVNDGIRFFKFWLSIGRETQLKRFHDRRHDPLATWKFSDMDVAAIPKWDDYTRASEEMFRRTHSSKAPWTLVRSNDKRRARLEVIRHVLSAVPYEGRDLDAIGKADPKIIAEGPAFSDH</sequence>
<reference evidence="8 9" key="1">
    <citation type="submission" date="2022-06" db="EMBL/GenBank/DDBJ databases">
        <title>Mesorhizobium sp. strain RP14 Genome sequencing and assembly.</title>
        <authorList>
            <person name="Kim I."/>
        </authorList>
    </citation>
    <scope>NUCLEOTIDE SEQUENCE [LARGE SCALE GENOMIC DNA]</scope>
    <source>
        <strain evidence="9">RP14(2022)</strain>
    </source>
</reference>
<keyword evidence="9" id="KW-1185">Reference proteome</keyword>
<comment type="function">
    <text evidence="6">Uses inorganic polyphosphate (polyP) as a donor to convert GDP to GTP or ADP to ATP.</text>
</comment>
<dbReference type="Gene3D" id="3.40.50.300">
    <property type="entry name" value="P-loop containing nucleotide triphosphate hydrolases"/>
    <property type="match status" value="1"/>
</dbReference>
<organism evidence="8 9">
    <name type="scientific">Mesorhizobium liriopis</name>
    <dbReference type="NCBI Taxonomy" id="2953882"/>
    <lineage>
        <taxon>Bacteria</taxon>
        <taxon>Pseudomonadati</taxon>
        <taxon>Pseudomonadota</taxon>
        <taxon>Alphaproteobacteria</taxon>
        <taxon>Hyphomicrobiales</taxon>
        <taxon>Phyllobacteriaceae</taxon>
        <taxon>Mesorhizobium</taxon>
    </lineage>
</organism>
<dbReference type="InterPro" id="IPR022488">
    <property type="entry name" value="PPK2-related"/>
</dbReference>
<accession>A0ABT1C2T5</accession>
<evidence type="ECO:0000259" key="7">
    <source>
        <dbReference type="Pfam" id="PF03976"/>
    </source>
</evidence>
<comment type="similarity">
    <text evidence="1 6">Belongs to the polyphosphate kinase 2 (PPK2) family. Class I subfamily.</text>
</comment>
<dbReference type="PANTHER" id="PTHR34383">
    <property type="entry name" value="POLYPHOSPHATE:AMP PHOSPHOTRANSFERASE-RELATED"/>
    <property type="match status" value="1"/>
</dbReference>
<comment type="caution">
    <text evidence="8">The sequence shown here is derived from an EMBL/GenBank/DDBJ whole genome shotgun (WGS) entry which is preliminary data.</text>
</comment>
<proteinExistence type="inferred from homology"/>
<evidence type="ECO:0000256" key="4">
    <source>
        <dbReference type="ARBA" id="ARBA00023310"/>
    </source>
</evidence>
<protein>
    <recommendedName>
        <fullName evidence="6">ADP/GDP-polyphosphate phosphotransferase</fullName>
        <ecNumber evidence="6">2.7.4.-</ecNumber>
    </recommendedName>
    <alternativeName>
        <fullName evidence="6">Polyphosphate kinase PPK2</fullName>
    </alternativeName>
</protein>
<dbReference type="SUPFAM" id="SSF52540">
    <property type="entry name" value="P-loop containing nucleoside triphosphate hydrolases"/>
    <property type="match status" value="1"/>
</dbReference>
<keyword evidence="4" id="KW-0066">ATP synthesis</keyword>
<dbReference type="InterPro" id="IPR027417">
    <property type="entry name" value="P-loop_NTPase"/>
</dbReference>
<comment type="subunit">
    <text evidence="6">Homotetramer.</text>
</comment>
<keyword evidence="3 6" id="KW-0418">Kinase</keyword>
<evidence type="ECO:0000313" key="8">
    <source>
        <dbReference type="EMBL" id="MCO6048321.1"/>
    </source>
</evidence>
<dbReference type="GO" id="GO:0008976">
    <property type="term" value="F:polyphosphate kinase activity"/>
    <property type="evidence" value="ECO:0007669"/>
    <property type="project" value="UniProtKB-EC"/>
</dbReference>
<keyword evidence="2 6" id="KW-0808">Transferase</keyword>
<dbReference type="EMBL" id="JAMXQS010000001">
    <property type="protein sequence ID" value="MCO6048321.1"/>
    <property type="molecule type" value="Genomic_DNA"/>
</dbReference>
<dbReference type="NCBIfam" id="TIGR03707">
    <property type="entry name" value="PPK2_P_aer"/>
    <property type="match status" value="1"/>
</dbReference>
<dbReference type="InterPro" id="IPR016898">
    <property type="entry name" value="Polyphosphate_phosphotransfera"/>
</dbReference>
<evidence type="ECO:0000256" key="5">
    <source>
        <dbReference type="ARBA" id="ARBA00024500"/>
    </source>
</evidence>
<evidence type="ECO:0000313" key="9">
    <source>
        <dbReference type="Proteomes" id="UP001205906"/>
    </source>
</evidence>
<evidence type="ECO:0000256" key="3">
    <source>
        <dbReference type="ARBA" id="ARBA00022777"/>
    </source>
</evidence>
<dbReference type="Proteomes" id="UP001205906">
    <property type="component" value="Unassembled WGS sequence"/>
</dbReference>
<evidence type="ECO:0000256" key="1">
    <source>
        <dbReference type="ARBA" id="ARBA00009924"/>
    </source>
</evidence>
<feature type="domain" description="Polyphosphate kinase-2-related" evidence="7">
    <location>
        <begin position="41"/>
        <end position="263"/>
    </location>
</feature>
<dbReference type="EC" id="2.7.4.-" evidence="6"/>
<dbReference type="PIRSF" id="PIRSF028756">
    <property type="entry name" value="PPK2_prd"/>
    <property type="match status" value="1"/>
</dbReference>
<gene>
    <name evidence="8" type="primary">ppk2</name>
    <name evidence="8" type="ORF">NGM99_00765</name>
</gene>
<dbReference type="InterPro" id="IPR022486">
    <property type="entry name" value="PPK2_PA0141"/>
</dbReference>